<feature type="region of interest" description="Disordered" evidence="1">
    <location>
        <begin position="1"/>
        <end position="34"/>
    </location>
</feature>
<name>A0A425CNJ4_9STRA</name>
<reference evidence="2 3" key="1">
    <citation type="submission" date="2018-06" db="EMBL/GenBank/DDBJ databases">
        <title>Comparative genomics of downy mildews reveals potential adaptations to biotrophy.</title>
        <authorList>
            <person name="Fletcher K."/>
            <person name="Klosterman S.J."/>
            <person name="Derevnina L."/>
            <person name="Martin F."/>
            <person name="Koike S."/>
            <person name="Reyes Chin-Wo S."/>
            <person name="Mou B."/>
            <person name="Michelmore R."/>
        </authorList>
    </citation>
    <scope>NUCLEOTIDE SEQUENCE [LARGE SCALE GENOMIC DNA]</scope>
    <source>
        <strain evidence="2 3">R13</strain>
    </source>
</reference>
<dbReference type="AlphaFoldDB" id="A0A425CNJ4"/>
<sequence length="120" mass="13181">MPWRQRARKKRTRLRRGGRNSDAAECPGSSARGGKGRACVAAAEIQTQQNALAATRAEEKDALAARREKSVRKYPRGGSNFQTQQNALAAARAKEKDALAARREKSVLEDPLSAHTARRQ</sequence>
<feature type="compositionally biased region" description="Basic residues" evidence="1">
    <location>
        <begin position="1"/>
        <end position="18"/>
    </location>
</feature>
<dbReference type="EMBL" id="QKXF01000040">
    <property type="protein sequence ID" value="RQM18580.1"/>
    <property type="molecule type" value="Genomic_DNA"/>
</dbReference>
<feature type="compositionally biased region" description="Basic and acidic residues" evidence="1">
    <location>
        <begin position="92"/>
        <end position="108"/>
    </location>
</feature>
<gene>
    <name evidence="2" type="ORF">DD237_008224</name>
</gene>
<comment type="caution">
    <text evidence="2">The sequence shown here is derived from an EMBL/GenBank/DDBJ whole genome shotgun (WGS) entry which is preliminary data.</text>
</comment>
<accession>A0A425CNJ4</accession>
<proteinExistence type="predicted"/>
<evidence type="ECO:0000313" key="2">
    <source>
        <dbReference type="EMBL" id="RQM18580.1"/>
    </source>
</evidence>
<evidence type="ECO:0000256" key="1">
    <source>
        <dbReference type="SAM" id="MobiDB-lite"/>
    </source>
</evidence>
<dbReference type="Proteomes" id="UP000286097">
    <property type="component" value="Unassembled WGS sequence"/>
</dbReference>
<evidence type="ECO:0000313" key="3">
    <source>
        <dbReference type="Proteomes" id="UP000286097"/>
    </source>
</evidence>
<feature type="region of interest" description="Disordered" evidence="1">
    <location>
        <begin position="66"/>
        <end position="120"/>
    </location>
</feature>
<protein>
    <submittedName>
        <fullName evidence="2">Uncharacterized protein</fullName>
    </submittedName>
</protein>
<organism evidence="2 3">
    <name type="scientific">Peronospora effusa</name>
    <dbReference type="NCBI Taxonomy" id="542832"/>
    <lineage>
        <taxon>Eukaryota</taxon>
        <taxon>Sar</taxon>
        <taxon>Stramenopiles</taxon>
        <taxon>Oomycota</taxon>
        <taxon>Peronosporomycetes</taxon>
        <taxon>Peronosporales</taxon>
        <taxon>Peronosporaceae</taxon>
        <taxon>Peronospora</taxon>
    </lineage>
</organism>
<dbReference type="VEuPathDB" id="FungiDB:DD237_008224"/>